<feature type="compositionally biased region" description="Low complexity" evidence="12">
    <location>
        <begin position="1068"/>
        <end position="1081"/>
    </location>
</feature>
<dbReference type="GO" id="GO:0005085">
    <property type="term" value="F:guanyl-nucleotide exchange factor activity"/>
    <property type="evidence" value="ECO:0007669"/>
    <property type="project" value="InterPro"/>
</dbReference>
<feature type="compositionally biased region" description="Low complexity" evidence="12">
    <location>
        <begin position="941"/>
        <end position="959"/>
    </location>
</feature>
<protein>
    <recommendedName>
        <fullName evidence="11">Guanine nucleotide-exchange factor SEC12</fullName>
    </recommendedName>
</protein>
<dbReference type="GO" id="GO:0015031">
    <property type="term" value="P:protein transport"/>
    <property type="evidence" value="ECO:0007669"/>
    <property type="project" value="UniProtKB-KW"/>
</dbReference>
<feature type="compositionally biased region" description="Polar residues" evidence="12">
    <location>
        <begin position="528"/>
        <end position="537"/>
    </location>
</feature>
<keyword evidence="1 11" id="KW-0813">Transport</keyword>
<feature type="compositionally biased region" description="Polar residues" evidence="12">
    <location>
        <begin position="702"/>
        <end position="713"/>
    </location>
</feature>
<dbReference type="GO" id="GO:0005789">
    <property type="term" value="C:endoplasmic reticulum membrane"/>
    <property type="evidence" value="ECO:0007669"/>
    <property type="project" value="UniProtKB-SubCell"/>
</dbReference>
<dbReference type="RefSeq" id="XP_049261055.1">
    <property type="nucleotide sequence ID" value="XM_049409727.1"/>
</dbReference>
<keyword evidence="3" id="KW-0812">Transmembrane</keyword>
<keyword evidence="9" id="KW-0472">Membrane</keyword>
<evidence type="ECO:0000256" key="1">
    <source>
        <dbReference type="ARBA" id="ARBA00022448"/>
    </source>
</evidence>
<feature type="compositionally biased region" description="Low complexity" evidence="12">
    <location>
        <begin position="789"/>
        <end position="808"/>
    </location>
</feature>
<feature type="compositionally biased region" description="Polar residues" evidence="12">
    <location>
        <begin position="561"/>
        <end position="575"/>
    </location>
</feature>
<comment type="subcellular location">
    <subcellularLocation>
        <location evidence="10">Endomembrane system</location>
        <topology evidence="10">Single-pass membrane protein</topology>
    </subcellularLocation>
    <subcellularLocation>
        <location evidence="11">Endoplasmic reticulum membrane</location>
        <topology evidence="11">Single-pass type II membrane protein</topology>
    </subcellularLocation>
    <subcellularLocation>
        <location evidence="11">Golgi apparatus membrane</location>
        <topology evidence="11">Single-pass type II membrane protein</topology>
    </subcellularLocation>
</comment>
<evidence type="ECO:0000256" key="7">
    <source>
        <dbReference type="ARBA" id="ARBA00022927"/>
    </source>
</evidence>
<proteinExistence type="inferred from homology"/>
<keyword evidence="4 11" id="KW-0677">Repeat</keyword>
<evidence type="ECO:0000256" key="12">
    <source>
        <dbReference type="SAM" id="MobiDB-lite"/>
    </source>
</evidence>
<dbReference type="OrthoDB" id="2013972at2759"/>
<dbReference type="PANTHER" id="PTHR23284">
    <property type="entry name" value="PROLACTIN REGULATORY ELEMENT BINDING PROTEIN"/>
    <property type="match status" value="1"/>
</dbReference>
<keyword evidence="8" id="KW-1133">Transmembrane helix</keyword>
<evidence type="ECO:0000256" key="11">
    <source>
        <dbReference type="RuleBase" id="RU369019"/>
    </source>
</evidence>
<keyword evidence="6" id="KW-0931">ER-Golgi transport</keyword>
<dbReference type="EMBL" id="JAGSYN010000273">
    <property type="protein sequence ID" value="KAG7660822.1"/>
    <property type="molecule type" value="Genomic_DNA"/>
</dbReference>
<dbReference type="SMART" id="SM00320">
    <property type="entry name" value="WD40"/>
    <property type="match status" value="1"/>
</dbReference>
<feature type="compositionally biased region" description="Acidic residues" evidence="12">
    <location>
        <begin position="664"/>
        <end position="690"/>
    </location>
</feature>
<comment type="function">
    <text evidence="11">Guanine nucleotide-exchange factor (GEF) required for the formation or budding of transport vesicles from the ER.</text>
</comment>
<feature type="compositionally biased region" description="Low complexity" evidence="12">
    <location>
        <begin position="1102"/>
        <end position="1112"/>
    </location>
</feature>
<feature type="compositionally biased region" description="Low complexity" evidence="12">
    <location>
        <begin position="599"/>
        <end position="622"/>
    </location>
</feature>
<evidence type="ECO:0000256" key="9">
    <source>
        <dbReference type="ARBA" id="ARBA00023136"/>
    </source>
</evidence>
<feature type="compositionally biased region" description="Basic and acidic residues" evidence="12">
    <location>
        <begin position="1092"/>
        <end position="1101"/>
    </location>
</feature>
<gene>
    <name evidence="13" type="ORF">J8A68_005639</name>
</gene>
<dbReference type="InterPro" id="IPR045260">
    <property type="entry name" value="Sec12-like"/>
</dbReference>
<feature type="compositionally biased region" description="Basic residues" evidence="12">
    <location>
        <begin position="1131"/>
        <end position="1149"/>
    </location>
</feature>
<evidence type="ECO:0000256" key="3">
    <source>
        <dbReference type="ARBA" id="ARBA00022692"/>
    </source>
</evidence>
<evidence type="ECO:0000313" key="14">
    <source>
        <dbReference type="Proteomes" id="UP000694255"/>
    </source>
</evidence>
<feature type="compositionally biased region" description="Basic and acidic residues" evidence="12">
    <location>
        <begin position="761"/>
        <end position="771"/>
    </location>
</feature>
<name>A0A8J5QC50_9ASCO</name>
<dbReference type="AlphaFoldDB" id="A0A8J5QC50"/>
<feature type="region of interest" description="Disordered" evidence="12">
    <location>
        <begin position="520"/>
        <end position="721"/>
    </location>
</feature>
<dbReference type="GO" id="GO:0003400">
    <property type="term" value="P:regulation of COPII vesicle coating"/>
    <property type="evidence" value="ECO:0007669"/>
    <property type="project" value="UniProtKB-UniRule"/>
</dbReference>
<feature type="compositionally biased region" description="Polar residues" evidence="12">
    <location>
        <begin position="910"/>
        <end position="936"/>
    </location>
</feature>
<dbReference type="GO" id="GO:0006888">
    <property type="term" value="P:endoplasmic reticulum to Golgi vesicle-mediated transport"/>
    <property type="evidence" value="ECO:0007669"/>
    <property type="project" value="UniProtKB-UniRule"/>
</dbReference>
<dbReference type="GO" id="GO:0000139">
    <property type="term" value="C:Golgi membrane"/>
    <property type="evidence" value="ECO:0007669"/>
    <property type="project" value="UniProtKB-SubCell"/>
</dbReference>
<comment type="caution">
    <text evidence="13">The sequence shown here is derived from an EMBL/GenBank/DDBJ whole genome shotgun (WGS) entry which is preliminary data.</text>
</comment>
<evidence type="ECO:0000256" key="4">
    <source>
        <dbReference type="ARBA" id="ARBA00022737"/>
    </source>
</evidence>
<evidence type="ECO:0000256" key="2">
    <source>
        <dbReference type="ARBA" id="ARBA00022574"/>
    </source>
</evidence>
<feature type="compositionally biased region" description="Polar residues" evidence="12">
    <location>
        <begin position="637"/>
        <end position="646"/>
    </location>
</feature>
<feature type="compositionally biased region" description="Basic and acidic residues" evidence="12">
    <location>
        <begin position="864"/>
        <end position="874"/>
    </location>
</feature>
<dbReference type="GeneID" id="73472439"/>
<feature type="compositionally biased region" description="Basic and acidic residues" evidence="12">
    <location>
        <begin position="1013"/>
        <end position="1027"/>
    </location>
</feature>
<feature type="compositionally biased region" description="Low complexity" evidence="12">
    <location>
        <begin position="815"/>
        <end position="827"/>
    </location>
</feature>
<feature type="region of interest" description="Disordered" evidence="12">
    <location>
        <begin position="733"/>
        <end position="959"/>
    </location>
</feature>
<dbReference type="PANTHER" id="PTHR23284:SF0">
    <property type="entry name" value="PROLACTIN REGULATORY ELEMENT-BINDING PROTEIN"/>
    <property type="match status" value="1"/>
</dbReference>
<feature type="region of interest" description="Disordered" evidence="12">
    <location>
        <begin position="1013"/>
        <end position="1163"/>
    </location>
</feature>
<reference evidence="13 14" key="1">
    <citation type="journal article" date="2021" name="DNA Res.">
        <title>Genome analysis of Candida subhashii reveals its hybrid nature and dual mitochondrial genome conformations.</title>
        <authorList>
            <person name="Mixao V."/>
            <person name="Hegedusova E."/>
            <person name="Saus E."/>
            <person name="Pryszcz L.P."/>
            <person name="Cillingova A."/>
            <person name="Nosek J."/>
            <person name="Gabaldon T."/>
        </authorList>
    </citation>
    <scope>NUCLEOTIDE SEQUENCE [LARGE SCALE GENOMIC DNA]</scope>
    <source>
        <strain evidence="13 14">CBS 10753</strain>
    </source>
</reference>
<comment type="similarity">
    <text evidence="11">Belongs to the WD repeat SEC12 family.</text>
</comment>
<keyword evidence="14" id="KW-1185">Reference proteome</keyword>
<evidence type="ECO:0000313" key="13">
    <source>
        <dbReference type="EMBL" id="KAG7660822.1"/>
    </source>
</evidence>
<organism evidence="13 14">
    <name type="scientific">[Candida] subhashii</name>
    <dbReference type="NCBI Taxonomy" id="561895"/>
    <lineage>
        <taxon>Eukaryota</taxon>
        <taxon>Fungi</taxon>
        <taxon>Dikarya</taxon>
        <taxon>Ascomycota</taxon>
        <taxon>Saccharomycotina</taxon>
        <taxon>Pichiomycetes</taxon>
        <taxon>Debaryomycetaceae</taxon>
        <taxon>Spathaspora</taxon>
    </lineage>
</organism>
<feature type="compositionally biased region" description="Basic and acidic residues" evidence="12">
    <location>
        <begin position="1151"/>
        <end position="1163"/>
    </location>
</feature>
<keyword evidence="7 11" id="KW-0653">Protein transport</keyword>
<accession>A0A8J5QC50</accession>
<feature type="compositionally biased region" description="Low complexity" evidence="12">
    <location>
        <begin position="1121"/>
        <end position="1130"/>
    </location>
</feature>
<keyword evidence="5 11" id="KW-0256">Endoplasmic reticulum</keyword>
<keyword evidence="2 11" id="KW-0853">WD repeat</keyword>
<evidence type="ECO:0000256" key="6">
    <source>
        <dbReference type="ARBA" id="ARBA00022892"/>
    </source>
</evidence>
<dbReference type="Proteomes" id="UP000694255">
    <property type="component" value="Unassembled WGS sequence"/>
</dbReference>
<evidence type="ECO:0000256" key="10">
    <source>
        <dbReference type="ARBA" id="ARBA00037847"/>
    </source>
</evidence>
<evidence type="ECO:0000256" key="5">
    <source>
        <dbReference type="ARBA" id="ARBA00022824"/>
    </source>
</evidence>
<evidence type="ECO:0000256" key="8">
    <source>
        <dbReference type="ARBA" id="ARBA00022989"/>
    </source>
</evidence>
<sequence>MSIKQSANINVGYPILATKFIDNKTILVAGGGGEGKHGVPNNITAIRCGFKVSDHGRILQKFREIKLPANEDSPQCLDTCRMDEEAQFNILIGCNQSYELLSQMNINNNVRKYIYTKDEHLRFVDAAQFEEEINADAGDYPKVMRVSNDNSIACLLTSTVPSQLYIFNPDSLDLKYKYKPERQVEIKDVALSPGTGKTICFISSSSSIDTVSSDNGTLISTTTQIPKVAKQLQQYILSKLKFINEDEVIITASVRGGKGATLLKYNIKTNRLIKAKIISKKFNNIVGLDISLARDLIAVVGNDLSLTLIKLSTFNVLTTMKNLHEFAITSVAFSPNGTKLATGSAANTLHVLKIPRDYGSSGSVFGAIGTLIHYFFTIVLIAALGVVIQNAHENGKLDGLVGYSQQMGLEYGKLGFEYGKTGFGIAEEYAKRYGNQGYQFIKEKFQGENIDGDDQTKEYFTMDEWNEDSTFTASTLKDRVTEVTRNIDADTKKSGFKSETLFKDKDNYVKQSIIEDNIPEAVTPPASIETSTKSPVSSIHKRKSTIPAPKKVVVENKSQTKSDATSSKSVQTSVTIPAPKSVEIEKKSQIKPDTVSSKSVQTSPTIQSSSSVQVPSESPQVPHFEEQQEIPGHNDTVIDSESSFVDPNTIVEEGNQADSVPRGDDEEEEEHEIEFVEVVEEVEEEDEEEPEKPISVESSVEATTQVNQTTSITVEKDHEDTEVIEEFIEEVVEDVGKESPLDNSEEIQESNSSNIPTESNVKAEKEDKVETSEVAPSISASKLEEPVVEESSTVSPVVEVSQEQQSPVGTEKEIQSSSVESSVVIESTVAPSSAVAIPDTVSTSSIEPSHVSHEDAEIPDEPSVEEKLDAKVSEEASVPDKGSVANAEPLREPEVKPIGTPVVADKEHVQSSSLETEETIQASSFETEETVQASSLKTEETVQASSSSTSESDAETSIETILHVSPGLSKEVAEKLVEELSIEQASKLVETSIVEPSTETLLHVRQGLSKEIADKLGEKSSVEESSKSAETSTVEPASESVLHVSSGLSKEATEKLEEISSIEESSESVETSTVVSSTESILHVSPGLSQEAAEKLEEKSSVDQSSKSVESSPASQVQENTTSESTSVSSRSRKGRVVTRTRTVKKPKSKPPIEKVPIEKDEL</sequence>
<dbReference type="InterPro" id="IPR001680">
    <property type="entry name" value="WD40_rpt"/>
</dbReference>